<comment type="function">
    <text evidence="1">Component of the general transcription and DNA repair factor IIH (TFIIH) core complex, which is involved in general and transcription-coupled nucleotide excision repair (NER) of damaged DNA and, when complexed to TFIIK, in RNA transcription by RNA polymerase II. In NER, TFIIH acts by opening DNA around the lesion to allow the excision of the damaged oligonucleotide and its replacement by a new DNA fragment. In transcription, TFIIH has an essential role in transcription initiation. When the pre-initiation complex (PIC) has been established, TFIIH is required for promoter opening and promoter escape. Phosphorylation of the C-terminal tail (CTD) of the largest subunit of RNA polymerase II by the kinase module TFIIK controls the initiation of transcription.</text>
</comment>
<keyword evidence="8 9" id="KW-0539">Nucleus</keyword>
<evidence type="ECO:0000256" key="5">
    <source>
        <dbReference type="ARBA" id="ARBA00023015"/>
    </source>
</evidence>
<evidence type="ECO:0000256" key="8">
    <source>
        <dbReference type="ARBA" id="ARBA00023242"/>
    </source>
</evidence>
<evidence type="ECO:0000256" key="2">
    <source>
        <dbReference type="ARBA" id="ARBA00004123"/>
    </source>
</evidence>
<sequence length="460" mass="52284">MAVPQFRTSINEYLEGLPETVLMRLYSSPATCLAIFRLQPPMAHLFIMTMLFNEKPLPISWIDSWVQDSSRLKQHEALEKLRSMHIIHETMDSISLQKTFRNSLRKAITGGDSNNSFGVPCDTEDKHKVDIKFLDEHANAQWELILHYMVGTGSGRVPNNGVLQLLKRSGLMEGHPPAPMRITNAGFQFLLQDVKAQIWTLLLQYLNMSEDLQMDAVEVLHFLFMLGSLELGQDYSLSALSPTQKIMLDDLRDYGLVYQRKSSSRRFYPTRLATTLTSDAPVVLTASASMDSAMARADGESGFVILETNFKVYAFTDSPLQIAVLNLFVHLKSRFANMVTGQITRESVRKALVNGITADQIVTYLTVHAHPQMRKAVPLLPPTVVDQIKLWQLELERMKTVEGYLFSDFKNGHEYDVLANYARELGVLVWENRSKGLFFVTKEGNQQIVDYYKRKIQGLK</sequence>
<dbReference type="Gene3D" id="3.30.70.2610">
    <property type="match status" value="1"/>
</dbReference>
<evidence type="ECO:0000256" key="9">
    <source>
        <dbReference type="RuleBase" id="RU364024"/>
    </source>
</evidence>
<comment type="subcellular location">
    <subcellularLocation>
        <location evidence="2 9">Nucleus</location>
    </subcellularLocation>
</comment>
<proteinExistence type="inferred from homology"/>
<dbReference type="NCBIfam" id="TIGR00625">
    <property type="entry name" value="tfb2"/>
    <property type="match status" value="1"/>
</dbReference>
<dbReference type="PANTHER" id="PTHR13152:SF0">
    <property type="entry name" value="GENERAL TRANSCRIPTION FACTOR IIH SUBUNIT 4"/>
    <property type="match status" value="1"/>
</dbReference>
<dbReference type="Pfam" id="PF18307">
    <property type="entry name" value="Tfb2_C"/>
    <property type="match status" value="1"/>
</dbReference>
<name>A0ABR1FFA9_9ASCO</name>
<evidence type="ECO:0000313" key="12">
    <source>
        <dbReference type="Proteomes" id="UP001498771"/>
    </source>
</evidence>
<keyword evidence="7 9" id="KW-0234">DNA repair</keyword>
<evidence type="ECO:0000259" key="10">
    <source>
        <dbReference type="Pfam" id="PF18307"/>
    </source>
</evidence>
<comment type="similarity">
    <text evidence="3 9">Belongs to the TFB2 family.</text>
</comment>
<accession>A0ABR1FFA9</accession>
<keyword evidence="6 9" id="KW-0804">Transcription</keyword>
<dbReference type="InterPro" id="IPR040662">
    <property type="entry name" value="Tfb2_C"/>
</dbReference>
<dbReference type="PANTHER" id="PTHR13152">
    <property type="entry name" value="TFIIH, POLYPEPTIDE 4"/>
    <property type="match status" value="1"/>
</dbReference>
<keyword evidence="5 9" id="KW-0805">Transcription regulation</keyword>
<evidence type="ECO:0000256" key="3">
    <source>
        <dbReference type="ARBA" id="ARBA00007132"/>
    </source>
</evidence>
<comment type="caution">
    <text evidence="11">The sequence shown here is derived from an EMBL/GenBank/DDBJ whole genome shotgun (WGS) entry which is preliminary data.</text>
</comment>
<dbReference type="RefSeq" id="XP_064771548.1">
    <property type="nucleotide sequence ID" value="XM_064911913.1"/>
</dbReference>
<feature type="domain" description="Transcription factor Tfb2 C-terminal" evidence="10">
    <location>
        <begin position="386"/>
        <end position="453"/>
    </location>
</feature>
<dbReference type="Proteomes" id="UP001498771">
    <property type="component" value="Unassembled WGS sequence"/>
</dbReference>
<reference evidence="11 12" key="1">
    <citation type="submission" date="2024-03" db="EMBL/GenBank/DDBJ databases">
        <title>Genome-scale model development and genomic sequencing of the oleaginous clade Lipomyces.</title>
        <authorList>
            <consortium name="Lawrence Berkeley National Laboratory"/>
            <person name="Czajka J.J."/>
            <person name="Han Y."/>
            <person name="Kim J."/>
            <person name="Mondo S.J."/>
            <person name="Hofstad B.A."/>
            <person name="Robles A."/>
            <person name="Haridas S."/>
            <person name="Riley R."/>
            <person name="LaButti K."/>
            <person name="Pangilinan J."/>
            <person name="Andreopoulos W."/>
            <person name="Lipzen A."/>
            <person name="Yan J."/>
            <person name="Wang M."/>
            <person name="Ng V."/>
            <person name="Grigoriev I.V."/>
            <person name="Spatafora J.W."/>
            <person name="Magnuson J.K."/>
            <person name="Baker S.E."/>
            <person name="Pomraning K.R."/>
        </authorList>
    </citation>
    <scope>NUCLEOTIDE SEQUENCE [LARGE SCALE GENOMIC DNA]</scope>
    <source>
        <strain evidence="11 12">Phaff 52-87</strain>
    </source>
</reference>
<keyword evidence="4 9" id="KW-0227">DNA damage</keyword>
<evidence type="ECO:0000256" key="1">
    <source>
        <dbReference type="ARBA" id="ARBA00002817"/>
    </source>
</evidence>
<organism evidence="11 12">
    <name type="scientific">Myxozyma melibiosi</name>
    <dbReference type="NCBI Taxonomy" id="54550"/>
    <lineage>
        <taxon>Eukaryota</taxon>
        <taxon>Fungi</taxon>
        <taxon>Dikarya</taxon>
        <taxon>Ascomycota</taxon>
        <taxon>Saccharomycotina</taxon>
        <taxon>Lipomycetes</taxon>
        <taxon>Lipomycetales</taxon>
        <taxon>Lipomycetaceae</taxon>
        <taxon>Myxozyma</taxon>
    </lineage>
</organism>
<evidence type="ECO:0000256" key="4">
    <source>
        <dbReference type="ARBA" id="ARBA00022763"/>
    </source>
</evidence>
<dbReference type="EMBL" id="JBBJBU010000001">
    <property type="protein sequence ID" value="KAK7208515.1"/>
    <property type="molecule type" value="Genomic_DNA"/>
</dbReference>
<gene>
    <name evidence="11" type="ORF">BZA70DRAFT_273933</name>
</gene>
<dbReference type="GeneID" id="90037425"/>
<keyword evidence="12" id="KW-1185">Reference proteome</keyword>
<dbReference type="Pfam" id="PF03849">
    <property type="entry name" value="Tfb2"/>
    <property type="match status" value="1"/>
</dbReference>
<evidence type="ECO:0000256" key="6">
    <source>
        <dbReference type="ARBA" id="ARBA00023163"/>
    </source>
</evidence>
<comment type="function">
    <text evidence="9">Component of the general transcription and DNA repair factor IIH (TFIIH) core complex which is involved in general and transcription-coupled nucleotide excision repair (NER) of damaged DNA.</text>
</comment>
<dbReference type="InterPro" id="IPR004598">
    <property type="entry name" value="TFIIH_p52/Tfb2"/>
</dbReference>
<protein>
    <recommendedName>
        <fullName evidence="9">RNA polymerase II transcription factor B subunit 2</fullName>
    </recommendedName>
</protein>
<evidence type="ECO:0000313" key="11">
    <source>
        <dbReference type="EMBL" id="KAK7208515.1"/>
    </source>
</evidence>
<evidence type="ECO:0000256" key="7">
    <source>
        <dbReference type="ARBA" id="ARBA00023204"/>
    </source>
</evidence>